<evidence type="ECO:0000313" key="3">
    <source>
        <dbReference type="Proteomes" id="UP000249163"/>
    </source>
</evidence>
<protein>
    <recommendedName>
        <fullName evidence="4">DUF4181 domain-containing protein</fullName>
    </recommendedName>
</protein>
<reference evidence="2 3" key="1">
    <citation type="submission" date="2017-06" db="EMBL/GenBank/DDBJ databases">
        <title>Complete genome sequence of Paenibacillus odorifer CBA7130.</title>
        <authorList>
            <person name="Nam Y.-D."/>
            <person name="Kang J."/>
            <person name="Chung W.-H."/>
        </authorList>
    </citation>
    <scope>NUCLEOTIDE SEQUENCE [LARGE SCALE GENOMIC DNA]</scope>
    <source>
        <strain evidence="2 3">CBA7130</strain>
    </source>
</reference>
<keyword evidence="1" id="KW-1133">Transmembrane helix</keyword>
<organism evidence="2 3">
    <name type="scientific">Paenibacillus odorifer</name>
    <dbReference type="NCBI Taxonomy" id="189426"/>
    <lineage>
        <taxon>Bacteria</taxon>
        <taxon>Bacillati</taxon>
        <taxon>Bacillota</taxon>
        <taxon>Bacilli</taxon>
        <taxon>Bacillales</taxon>
        <taxon>Paenibacillaceae</taxon>
        <taxon>Paenibacillus</taxon>
    </lineage>
</organism>
<keyword evidence="1" id="KW-0472">Membrane</keyword>
<evidence type="ECO:0008006" key="4">
    <source>
        <dbReference type="Google" id="ProtNLM"/>
    </source>
</evidence>
<dbReference type="AlphaFoldDB" id="A0A1R0Z515"/>
<feature type="transmembrane region" description="Helical" evidence="1">
    <location>
        <begin position="66"/>
        <end position="86"/>
    </location>
</feature>
<dbReference type="EMBL" id="CP021965">
    <property type="protein sequence ID" value="AWV34555.1"/>
    <property type="molecule type" value="Genomic_DNA"/>
</dbReference>
<evidence type="ECO:0000313" key="2">
    <source>
        <dbReference type="EMBL" id="AWV34555.1"/>
    </source>
</evidence>
<feature type="transmembrane region" description="Helical" evidence="1">
    <location>
        <begin position="98"/>
        <end position="114"/>
    </location>
</feature>
<proteinExistence type="predicted"/>
<feature type="transmembrane region" description="Helical" evidence="1">
    <location>
        <begin position="44"/>
        <end position="60"/>
    </location>
</feature>
<keyword evidence="1" id="KW-0812">Transmembrane</keyword>
<sequence>MKVKIGLILIILAFSNLFLRIWIVSPDKEKLPEEGYELNIKVKLILALVGLITGVVIIIADGPEGVVMKWFWIVVIIVAIGFQTFIDWKFLKHTKQHIVSLILLVLGVVLVYFIF</sequence>
<gene>
    <name evidence="2" type="ORF">CD191_19110</name>
</gene>
<feature type="transmembrane region" description="Helical" evidence="1">
    <location>
        <begin position="6"/>
        <end position="23"/>
    </location>
</feature>
<dbReference type="OrthoDB" id="2626526at2"/>
<dbReference type="RefSeq" id="WP_076201525.1">
    <property type="nucleotide sequence ID" value="NZ_CP021965.1"/>
</dbReference>
<dbReference type="Proteomes" id="UP000249163">
    <property type="component" value="Chromosome"/>
</dbReference>
<accession>A0A1R0Z515</accession>
<evidence type="ECO:0000256" key="1">
    <source>
        <dbReference type="SAM" id="Phobius"/>
    </source>
</evidence>
<name>A0A1R0Z515_9BACL</name>